<dbReference type="InterPro" id="IPR002347">
    <property type="entry name" value="SDR_fam"/>
</dbReference>
<dbReference type="GeneID" id="110252440"/>
<dbReference type="AlphaFoldDB" id="A0A913Y628"/>
<dbReference type="PRINTS" id="PR00081">
    <property type="entry name" value="GDHRDH"/>
</dbReference>
<reference evidence="2" key="1">
    <citation type="submission" date="2022-11" db="UniProtKB">
        <authorList>
            <consortium name="EnsemblMetazoa"/>
        </authorList>
    </citation>
    <scope>IDENTIFICATION</scope>
</reference>
<keyword evidence="1" id="KW-0560">Oxidoreductase</keyword>
<dbReference type="Pfam" id="PF00106">
    <property type="entry name" value="adh_short"/>
    <property type="match status" value="1"/>
</dbReference>
<dbReference type="EnsemblMetazoa" id="XM_021059264.2">
    <property type="protein sequence ID" value="XP_020914923.1"/>
    <property type="gene ID" value="LOC110252440"/>
</dbReference>
<dbReference type="PROSITE" id="PS00061">
    <property type="entry name" value="ADH_SHORT"/>
    <property type="match status" value="1"/>
</dbReference>
<accession>A0A913Y628</accession>
<dbReference type="OrthoDB" id="1933717at2759"/>
<evidence type="ECO:0000313" key="3">
    <source>
        <dbReference type="Proteomes" id="UP000887567"/>
    </source>
</evidence>
<evidence type="ECO:0000313" key="2">
    <source>
        <dbReference type="EnsemblMetazoa" id="XP_020914923.1"/>
    </source>
</evidence>
<dbReference type="KEGG" id="epa:110252440"/>
<dbReference type="Gene3D" id="3.40.50.720">
    <property type="entry name" value="NAD(P)-binding Rossmann-like Domain"/>
    <property type="match status" value="1"/>
</dbReference>
<dbReference type="RefSeq" id="XP_020914923.1">
    <property type="nucleotide sequence ID" value="XM_021059264.2"/>
</dbReference>
<dbReference type="OMA" id="FNGDVEH"/>
<evidence type="ECO:0000256" key="1">
    <source>
        <dbReference type="ARBA" id="ARBA00023002"/>
    </source>
</evidence>
<protein>
    <submittedName>
        <fullName evidence="2">Uncharacterized protein</fullName>
    </submittedName>
</protein>
<keyword evidence="3" id="KW-1185">Reference proteome</keyword>
<dbReference type="GO" id="GO:0016491">
    <property type="term" value="F:oxidoreductase activity"/>
    <property type="evidence" value="ECO:0007669"/>
    <property type="project" value="UniProtKB-KW"/>
</dbReference>
<sequence length="302" mass="33783">MAVSVRFVALLGCVVFVVIAWCLRDTFDSGVLEGKKVLITGGSSGIGEELAIQYCKFGATVILIARREQQLQRVVSKCNKIKANQAVYIVADLSSLEEAKKVHSKTLELVSNIDILILNHVAQFSKNWVINNDLSKVPGHFAVNTISYINLATLFLPQLKKSNGSIIVVSSLAGTTGFAKETCYSATKHALHGFFNSLRQDLILSGHNKISITMCVLGPIDTPGKNHFKNHEKMYWYPANECALAIVKGGALKLRQMYYPYMLMKFSEFGFFYFPELFETIAQVYTYDISLPSAMYRYFRLT</sequence>
<dbReference type="PANTHER" id="PTHR44279">
    <property type="entry name" value="HYDROXYSTEROID (11-BETA) DEHYDROGENASE 1-LIKE B-RELATED"/>
    <property type="match status" value="1"/>
</dbReference>
<dbReference type="InterPro" id="IPR020904">
    <property type="entry name" value="Sc_DH/Rdtase_CS"/>
</dbReference>
<dbReference type="InterPro" id="IPR051253">
    <property type="entry name" value="11-beta-HSD"/>
</dbReference>
<name>A0A913Y628_EXADI</name>
<dbReference type="SUPFAM" id="SSF51735">
    <property type="entry name" value="NAD(P)-binding Rossmann-fold domains"/>
    <property type="match status" value="1"/>
</dbReference>
<proteinExistence type="predicted"/>
<organism evidence="2 3">
    <name type="scientific">Exaiptasia diaphana</name>
    <name type="common">Tropical sea anemone</name>
    <name type="synonym">Aiptasia pulchella</name>
    <dbReference type="NCBI Taxonomy" id="2652724"/>
    <lineage>
        <taxon>Eukaryota</taxon>
        <taxon>Metazoa</taxon>
        <taxon>Cnidaria</taxon>
        <taxon>Anthozoa</taxon>
        <taxon>Hexacorallia</taxon>
        <taxon>Actiniaria</taxon>
        <taxon>Aiptasiidae</taxon>
        <taxon>Exaiptasia</taxon>
    </lineage>
</organism>
<dbReference type="PANTHER" id="PTHR44279:SF2">
    <property type="entry name" value="HYDROXYSTEROID (11-BETA) DEHYDROGENASE 1-LIKE B-RELATED"/>
    <property type="match status" value="1"/>
</dbReference>
<dbReference type="InterPro" id="IPR036291">
    <property type="entry name" value="NAD(P)-bd_dom_sf"/>
</dbReference>
<dbReference type="Proteomes" id="UP000887567">
    <property type="component" value="Unplaced"/>
</dbReference>